<protein>
    <submittedName>
        <fullName evidence="6">Transforming growth factor-beta receptor-associated protein 1</fullName>
    </submittedName>
</protein>
<keyword evidence="6" id="KW-0675">Receptor</keyword>
<proteinExistence type="predicted"/>
<dbReference type="InterPro" id="IPR032914">
    <property type="entry name" value="Vam6/VPS39/TRAP1"/>
</dbReference>
<dbReference type="InterPro" id="IPR019453">
    <property type="entry name" value="VPS39/TGFA1_Znf"/>
</dbReference>
<evidence type="ECO:0000256" key="3">
    <source>
        <dbReference type="ARBA" id="ARBA00022490"/>
    </source>
</evidence>
<dbReference type="PANTHER" id="PTHR12894">
    <property type="entry name" value="CNH DOMAIN CONTAINING"/>
    <property type="match status" value="1"/>
</dbReference>
<dbReference type="PROSITE" id="PS50219">
    <property type="entry name" value="CNH"/>
    <property type="match status" value="1"/>
</dbReference>
<gene>
    <name evidence="6" type="primary">Tgfbrap1</name>
    <name evidence="6" type="ORF">FJT64_019535</name>
</gene>
<evidence type="ECO:0000256" key="1">
    <source>
        <dbReference type="ARBA" id="ARBA00004496"/>
    </source>
</evidence>
<keyword evidence="2" id="KW-0813">Transport</keyword>
<dbReference type="OrthoDB" id="8169718at2759"/>
<evidence type="ECO:0000256" key="2">
    <source>
        <dbReference type="ARBA" id="ARBA00022448"/>
    </source>
</evidence>
<dbReference type="GO" id="GO:0015031">
    <property type="term" value="P:protein transport"/>
    <property type="evidence" value="ECO:0007669"/>
    <property type="project" value="UniProtKB-KW"/>
</dbReference>
<dbReference type="Proteomes" id="UP000440578">
    <property type="component" value="Unassembled WGS sequence"/>
</dbReference>
<dbReference type="GO" id="GO:0006914">
    <property type="term" value="P:autophagy"/>
    <property type="evidence" value="ECO:0007669"/>
    <property type="project" value="TreeGrafter"/>
</dbReference>
<comment type="subcellular location">
    <subcellularLocation>
        <location evidence="1">Cytoplasm</location>
    </subcellularLocation>
</comment>
<comment type="caution">
    <text evidence="6">The sequence shown here is derived from an EMBL/GenBank/DDBJ whole genome shotgun (WGS) entry which is preliminary data.</text>
</comment>
<evidence type="ECO:0000313" key="7">
    <source>
        <dbReference type="Proteomes" id="UP000440578"/>
    </source>
</evidence>
<keyword evidence="7" id="KW-1185">Reference proteome</keyword>
<feature type="domain" description="CNH" evidence="5">
    <location>
        <begin position="23"/>
        <end position="321"/>
    </location>
</feature>
<evidence type="ECO:0000256" key="4">
    <source>
        <dbReference type="ARBA" id="ARBA00022927"/>
    </source>
</evidence>
<evidence type="ECO:0000313" key="6">
    <source>
        <dbReference type="EMBL" id="KAF0309356.1"/>
    </source>
</evidence>
<dbReference type="Pfam" id="PF10367">
    <property type="entry name" value="zf-Vps39_C"/>
    <property type="match status" value="1"/>
</dbReference>
<dbReference type="EMBL" id="VIIS01000411">
    <property type="protein sequence ID" value="KAF0309356.1"/>
    <property type="molecule type" value="Genomic_DNA"/>
</dbReference>
<sequence length="858" mass="92469">MPFRAFDLVPVITSVAHDVGDPSLKVSAVEAGGADLFLGTTSGLVLHYQYQVDKHDRTAPPSSALINFQPASTAPVTGLCLASALELLLVLAEETLVTLHAGALTPVDGYVRHRGVTALAANPDPRTDDPFSIQVRTTRTRTDDPFIQVRTTRTRTDDPFSIQVCIARRRQLLVLNVTSSGLHTVRELAAPDRVRALAISGDAVCAAAAGHYLVYRVSSGRTQPLFEYDPALVRPMVRSVRKEEFLVLGPADLAMFALVTGTSQRPPVQLKPGVSHWTYQHPYIITSDSAGITLISVVDDQLRQELAVPEPALLDNFDGTLLVCAGSTVLSLCPVPWHEQVKALVRSGDLEAAVSLLDGSAAADPSAAAPLCRLIGLSLLAAGQTRRASELLLRSDLEPAQLLSLVPAVCPPGSPDRAAALTAEVPALTAVPDDQRAQFLREHLLRARTHSPLRSTAVDTGLVLLLADRPPELSSFIAEQRPVCDPERCREPLTGAGLTAELGQLQLLAGDGEAALTLWDGVLQRRRPGDAGAALRYMVQALTGAEDPVWVRRFADSVLELDQQLGAGVFTGRPESLPALFSSEEVCSFLRRYPTALTLYLEHQVFTRRAESEWLSTQLGGLYLDRLSQSRQLGSDETEPASRLLSLLRSRAPLRVAALLHRTLALQLDTHSAHLYCRSGEYEKALELAARAGPAEALTFVLEVAPESGSALRRRLLHQLLDIHLRPENDNVAAALALLSGARAAELEPRRALAALPDAWSTAVVAPFLVAALRRQLHRHHAAQLSRQLARAESSTARAALTRHQRRSVAVPANAYCPVCHKALSAEALSVYPNGVTVHPGCAANPRRCPVTGQLYSV</sequence>
<dbReference type="GO" id="GO:0005737">
    <property type="term" value="C:cytoplasm"/>
    <property type="evidence" value="ECO:0007669"/>
    <property type="project" value="UniProtKB-SubCell"/>
</dbReference>
<evidence type="ECO:0000259" key="5">
    <source>
        <dbReference type="PROSITE" id="PS50219"/>
    </source>
</evidence>
<keyword evidence="4" id="KW-0653">Protein transport</keyword>
<dbReference type="InterPro" id="IPR001180">
    <property type="entry name" value="CNH_dom"/>
</dbReference>
<dbReference type="AlphaFoldDB" id="A0A6A4WPJ0"/>
<dbReference type="PANTHER" id="PTHR12894:SF27">
    <property type="entry name" value="TRANSFORMING GROWTH FACTOR-BETA RECEPTOR-ASSOCIATED PROTEIN 1"/>
    <property type="match status" value="1"/>
</dbReference>
<reference evidence="6 7" key="1">
    <citation type="submission" date="2019-07" db="EMBL/GenBank/DDBJ databases">
        <title>Draft genome assembly of a fouling barnacle, Amphibalanus amphitrite (Darwin, 1854): The first reference genome for Thecostraca.</title>
        <authorList>
            <person name="Kim W."/>
        </authorList>
    </citation>
    <scope>NUCLEOTIDE SEQUENCE [LARGE SCALE GENOMIC DNA]</scope>
    <source>
        <strain evidence="6">SNU_AA5</strain>
        <tissue evidence="6">Soma without cirri and trophi</tissue>
    </source>
</reference>
<dbReference type="GO" id="GO:0016020">
    <property type="term" value="C:membrane"/>
    <property type="evidence" value="ECO:0007669"/>
    <property type="project" value="TreeGrafter"/>
</dbReference>
<keyword evidence="3" id="KW-0963">Cytoplasm</keyword>
<organism evidence="6 7">
    <name type="scientific">Amphibalanus amphitrite</name>
    <name type="common">Striped barnacle</name>
    <name type="synonym">Balanus amphitrite</name>
    <dbReference type="NCBI Taxonomy" id="1232801"/>
    <lineage>
        <taxon>Eukaryota</taxon>
        <taxon>Metazoa</taxon>
        <taxon>Ecdysozoa</taxon>
        <taxon>Arthropoda</taxon>
        <taxon>Crustacea</taxon>
        <taxon>Multicrustacea</taxon>
        <taxon>Cirripedia</taxon>
        <taxon>Thoracica</taxon>
        <taxon>Thoracicalcarea</taxon>
        <taxon>Balanomorpha</taxon>
        <taxon>Balanoidea</taxon>
        <taxon>Balanidae</taxon>
        <taxon>Amphibalaninae</taxon>
        <taxon>Amphibalanus</taxon>
    </lineage>
</organism>
<name>A0A6A4WPJ0_AMPAM</name>
<dbReference type="GO" id="GO:0034058">
    <property type="term" value="P:endosomal vesicle fusion"/>
    <property type="evidence" value="ECO:0007669"/>
    <property type="project" value="TreeGrafter"/>
</dbReference>
<accession>A0A6A4WPJ0</accession>